<dbReference type="GO" id="GO:0035527">
    <property type="term" value="F:3-hydroxypropionate dehydrogenase (NADP+) activity"/>
    <property type="evidence" value="ECO:0007669"/>
    <property type="project" value="UniProtKB-EC"/>
</dbReference>
<evidence type="ECO:0000256" key="2">
    <source>
        <dbReference type="ARBA" id="ARBA00022643"/>
    </source>
</evidence>
<dbReference type="InterPro" id="IPR050461">
    <property type="entry name" value="Nitroreductase_HadB/RutE"/>
</dbReference>
<dbReference type="NCBIfam" id="NF003768">
    <property type="entry name" value="PRK05365.1"/>
    <property type="match status" value="1"/>
</dbReference>
<dbReference type="AlphaFoldDB" id="A0A5B8RD96"/>
<dbReference type="HAMAP" id="MF_01204">
    <property type="entry name" value="Oxidoreductase_RutE_HadB"/>
    <property type="match status" value="1"/>
</dbReference>
<keyword evidence="3" id="KW-0521">NADP</keyword>
<name>A0A5B8RD96_9ZZZZ</name>
<accession>A0A5B8RD96</accession>
<evidence type="ECO:0000313" key="6">
    <source>
        <dbReference type="EMBL" id="QEA06561.1"/>
    </source>
</evidence>
<sequence length="208" mass="23018">MQREHAAPGHTTATPALDDAALDRIFREARTYNGWLDRPVTDEQLREMHALATMGPTSFNGCPMRVVFVRSPEAKERLAPALMKSNVDKTLSAPVTAIVAHDLRFWEWLPWLNPHKDVSGLFRDSPAFAETTAFRNGSLQGAYLIIAARALGLDCGPMSGFDPAMVDEAFFAGTSIRTNFLCNIGYGDPDTVYSRNPRPAFDEACRIE</sequence>
<dbReference type="PANTHER" id="PTHR43543:SF1">
    <property type="entry name" value="MALONIC SEMIALDEHYDE REDUCTASE RUTE-RELATED"/>
    <property type="match status" value="1"/>
</dbReference>
<dbReference type="Gene3D" id="3.40.109.10">
    <property type="entry name" value="NADH Oxidase"/>
    <property type="match status" value="1"/>
</dbReference>
<dbReference type="InterPro" id="IPR000415">
    <property type="entry name" value="Nitroreductase-like"/>
</dbReference>
<keyword evidence="2" id="KW-0288">FMN</keyword>
<keyword evidence="4 6" id="KW-0560">Oxidoreductase</keyword>
<dbReference type="Pfam" id="PF00881">
    <property type="entry name" value="Nitroreductase"/>
    <property type="match status" value="1"/>
</dbReference>
<keyword evidence="1" id="KW-0285">Flavoprotein</keyword>
<dbReference type="EMBL" id="MN079152">
    <property type="protein sequence ID" value="QEA06561.1"/>
    <property type="molecule type" value="Genomic_DNA"/>
</dbReference>
<evidence type="ECO:0000256" key="3">
    <source>
        <dbReference type="ARBA" id="ARBA00022857"/>
    </source>
</evidence>
<dbReference type="EC" id="1.1.1.298" evidence="6"/>
<gene>
    <name evidence="6" type="primary">rutE_1</name>
    <name evidence="6" type="ORF">KBTEX_02901</name>
</gene>
<protein>
    <submittedName>
        <fullName evidence="6">Putative malonic semialdehyde reductase RutE</fullName>
        <ecNumber evidence="6">1.1.1.298</ecNumber>
    </submittedName>
</protein>
<reference evidence="6" key="1">
    <citation type="submission" date="2019-06" db="EMBL/GenBank/DDBJ databases">
        <authorList>
            <person name="Murdoch R.W."/>
            <person name="Fathepure B."/>
        </authorList>
    </citation>
    <scope>NUCLEOTIDE SEQUENCE</scope>
</reference>
<dbReference type="CDD" id="cd02148">
    <property type="entry name" value="RutE-like"/>
    <property type="match status" value="1"/>
</dbReference>
<dbReference type="PANTHER" id="PTHR43543">
    <property type="entry name" value="MALONIC SEMIALDEHYDE REDUCTASE RUTE-RELATED"/>
    <property type="match status" value="1"/>
</dbReference>
<proteinExistence type="inferred from homology"/>
<dbReference type="InterPro" id="IPR029479">
    <property type="entry name" value="Nitroreductase"/>
</dbReference>
<dbReference type="InterPro" id="IPR023936">
    <property type="entry name" value="RutE-like"/>
</dbReference>
<evidence type="ECO:0000256" key="1">
    <source>
        <dbReference type="ARBA" id="ARBA00022630"/>
    </source>
</evidence>
<evidence type="ECO:0000256" key="4">
    <source>
        <dbReference type="ARBA" id="ARBA00023002"/>
    </source>
</evidence>
<organism evidence="6">
    <name type="scientific">uncultured organism</name>
    <dbReference type="NCBI Taxonomy" id="155900"/>
    <lineage>
        <taxon>unclassified sequences</taxon>
        <taxon>environmental samples</taxon>
    </lineage>
</organism>
<dbReference type="SUPFAM" id="SSF55469">
    <property type="entry name" value="FMN-dependent nitroreductase-like"/>
    <property type="match status" value="1"/>
</dbReference>
<evidence type="ECO:0000259" key="5">
    <source>
        <dbReference type="Pfam" id="PF00881"/>
    </source>
</evidence>
<feature type="domain" description="Nitroreductase" evidence="5">
    <location>
        <begin position="36"/>
        <end position="170"/>
    </location>
</feature>